<dbReference type="KEGG" id="bsol:FSW04_04510"/>
<gene>
    <name evidence="1" type="ORF">FSW04_04510</name>
</gene>
<dbReference type="EMBL" id="CP042430">
    <property type="protein sequence ID" value="QEC46923.1"/>
    <property type="molecule type" value="Genomic_DNA"/>
</dbReference>
<reference evidence="1 2" key="1">
    <citation type="journal article" date="2018" name="J. Microbiol.">
        <title>Baekduia soli gen. nov., sp. nov., a novel bacterium isolated from the soil of Baekdu Mountain and proposal of a novel family name, Baekduiaceae fam. nov.</title>
        <authorList>
            <person name="An D.S."/>
            <person name="Siddiqi M.Z."/>
            <person name="Kim K.H."/>
            <person name="Yu H.S."/>
            <person name="Im W.T."/>
        </authorList>
    </citation>
    <scope>NUCLEOTIDE SEQUENCE [LARGE SCALE GENOMIC DNA]</scope>
    <source>
        <strain evidence="1 2">BR7-21</strain>
    </source>
</reference>
<keyword evidence="2" id="KW-1185">Reference proteome</keyword>
<dbReference type="RefSeq" id="WP_146916700.1">
    <property type="nucleotide sequence ID" value="NZ_CP042430.1"/>
</dbReference>
<evidence type="ECO:0000313" key="2">
    <source>
        <dbReference type="Proteomes" id="UP000321805"/>
    </source>
</evidence>
<evidence type="ECO:0000313" key="1">
    <source>
        <dbReference type="EMBL" id="QEC46923.1"/>
    </source>
</evidence>
<dbReference type="Proteomes" id="UP000321805">
    <property type="component" value="Chromosome"/>
</dbReference>
<sequence length="98" mass="10128">MGTVVSWRVVARGPASVEELGRLDRARIDHLASYAGGAPVPEGFVAAPPAHALLVWAADAEDAIARVERALGAASAWVVDRAIAPVRLPAPSPADETP</sequence>
<accession>A0A5B8U1N7</accession>
<proteinExistence type="predicted"/>
<protein>
    <submittedName>
        <fullName evidence="1">Uncharacterized protein</fullName>
    </submittedName>
</protein>
<dbReference type="AlphaFoldDB" id="A0A5B8U1N7"/>
<organism evidence="1 2">
    <name type="scientific">Baekduia soli</name>
    <dbReference type="NCBI Taxonomy" id="496014"/>
    <lineage>
        <taxon>Bacteria</taxon>
        <taxon>Bacillati</taxon>
        <taxon>Actinomycetota</taxon>
        <taxon>Thermoleophilia</taxon>
        <taxon>Solirubrobacterales</taxon>
        <taxon>Baekduiaceae</taxon>
        <taxon>Baekduia</taxon>
    </lineage>
</organism>
<name>A0A5B8U1N7_9ACTN</name>